<name>A0ABX7IBV0_9BACT</name>
<dbReference type="GO" id="GO:0016787">
    <property type="term" value="F:hydrolase activity"/>
    <property type="evidence" value="ECO:0007669"/>
    <property type="project" value="UniProtKB-KW"/>
</dbReference>
<protein>
    <submittedName>
        <fullName evidence="2">Alpha/beta hydrolase</fullName>
    </submittedName>
</protein>
<dbReference type="InterPro" id="IPR000073">
    <property type="entry name" value="AB_hydrolase_1"/>
</dbReference>
<dbReference type="SUPFAM" id="SSF53474">
    <property type="entry name" value="alpha/beta-Hydrolases"/>
    <property type="match status" value="1"/>
</dbReference>
<evidence type="ECO:0000259" key="1">
    <source>
        <dbReference type="Pfam" id="PF12697"/>
    </source>
</evidence>
<dbReference type="Proteomes" id="UP000612680">
    <property type="component" value="Chromosome"/>
</dbReference>
<keyword evidence="2" id="KW-0378">Hydrolase</keyword>
<reference evidence="2 3" key="1">
    <citation type="submission" date="2020-06" db="EMBL/GenBank/DDBJ databases">
        <title>Dyadobacter sandarakinus sp. nov., isolated from the soil of the Arctic Yellow River Station.</title>
        <authorList>
            <person name="Zhang Y."/>
            <person name="Peng F."/>
        </authorList>
    </citation>
    <scope>NUCLEOTIDE SEQUENCE [LARGE SCALE GENOMIC DNA]</scope>
    <source>
        <strain evidence="2 3">Q3-56</strain>
    </source>
</reference>
<organism evidence="2 3">
    <name type="scientific">Dyadobacter sandarakinus</name>
    <dbReference type="NCBI Taxonomy" id="2747268"/>
    <lineage>
        <taxon>Bacteria</taxon>
        <taxon>Pseudomonadati</taxon>
        <taxon>Bacteroidota</taxon>
        <taxon>Cytophagia</taxon>
        <taxon>Cytophagales</taxon>
        <taxon>Spirosomataceae</taxon>
        <taxon>Dyadobacter</taxon>
    </lineage>
</organism>
<evidence type="ECO:0000313" key="2">
    <source>
        <dbReference type="EMBL" id="QRR03295.1"/>
    </source>
</evidence>
<dbReference type="Pfam" id="PF12697">
    <property type="entry name" value="Abhydrolase_6"/>
    <property type="match status" value="1"/>
</dbReference>
<dbReference type="Gene3D" id="3.40.50.1820">
    <property type="entry name" value="alpha/beta hydrolase"/>
    <property type="match status" value="1"/>
</dbReference>
<proteinExistence type="predicted"/>
<dbReference type="EMBL" id="CP056775">
    <property type="protein sequence ID" value="QRR03295.1"/>
    <property type="molecule type" value="Genomic_DNA"/>
</dbReference>
<sequence>MNVYFISGLGADKRVFSQLRIDSRFTVHHIEWISPERNETLSQYAHRLAAQVDTTQPFQLVGLSFGGVMASELADIIHPDQIIIISSTPVGIPVSAFYRGLLHFLLLSPFSAPILKSSNRMTYKYFGANTPELKALLKTILHDTDSHFLKWALKRMSSWERRQKVPGVFHIHGTSDRLIAPRLVQPDVWIEDGGHLMIYDEAAEISGILNRQLSTRLH</sequence>
<keyword evidence="3" id="KW-1185">Reference proteome</keyword>
<feature type="domain" description="AB hydrolase-1" evidence="1">
    <location>
        <begin position="3"/>
        <end position="204"/>
    </location>
</feature>
<dbReference type="RefSeq" id="WP_204659098.1">
    <property type="nucleotide sequence ID" value="NZ_CP056775.1"/>
</dbReference>
<dbReference type="InterPro" id="IPR029058">
    <property type="entry name" value="AB_hydrolase_fold"/>
</dbReference>
<evidence type="ECO:0000313" key="3">
    <source>
        <dbReference type="Proteomes" id="UP000612680"/>
    </source>
</evidence>
<accession>A0ABX7IBV0</accession>
<gene>
    <name evidence="2" type="ORF">HWI92_21440</name>
</gene>